<name>A0A7W3YTV2_9GAMM</name>
<protein>
    <submittedName>
        <fullName evidence="3">Flavodoxin family protein</fullName>
    </submittedName>
</protein>
<organism evidence="3 4">
    <name type="scientific">Stenotrophomonas koreensis</name>
    <dbReference type="NCBI Taxonomy" id="266128"/>
    <lineage>
        <taxon>Bacteria</taxon>
        <taxon>Pseudomonadati</taxon>
        <taxon>Pseudomonadota</taxon>
        <taxon>Gammaproteobacteria</taxon>
        <taxon>Lysobacterales</taxon>
        <taxon>Lysobacteraceae</taxon>
        <taxon>Stenotrophomonas</taxon>
    </lineage>
</organism>
<dbReference type="EMBL" id="JACIUV010000001">
    <property type="protein sequence ID" value="MBB1115487.1"/>
    <property type="molecule type" value="Genomic_DNA"/>
</dbReference>
<evidence type="ECO:0000313" key="3">
    <source>
        <dbReference type="EMBL" id="MBB1115487.1"/>
    </source>
</evidence>
<dbReference type="InterPro" id="IPR005025">
    <property type="entry name" value="FMN_Rdtase-like_dom"/>
</dbReference>
<dbReference type="InterPro" id="IPR029039">
    <property type="entry name" value="Flavoprotein-like_sf"/>
</dbReference>
<sequence>MSMAELAPRCLLVVWHSLTGATAAAVDALCAGAREQGGDGLQVRAVPARDAGAADVLACDALVLATPETLGSISGLMKDFLDRSYYPLLDQRPGLPLGLVVVAGSDGEPTVQQLGRVATGLRWRQVCAPLRVCTRAQSMQAILAPKQLSAQQQAQAQEWGATLGAGLVLGVF</sequence>
<dbReference type="SUPFAM" id="SSF52218">
    <property type="entry name" value="Flavoproteins"/>
    <property type="match status" value="1"/>
</dbReference>
<feature type="domain" description="NADPH-dependent FMN reductase-like" evidence="2">
    <location>
        <begin position="53"/>
        <end position="122"/>
    </location>
</feature>
<dbReference type="AlphaFoldDB" id="A0A7W3YTV2"/>
<gene>
    <name evidence="3" type="ORF">H4O09_00200</name>
</gene>
<evidence type="ECO:0000313" key="4">
    <source>
        <dbReference type="Proteomes" id="UP000550609"/>
    </source>
</evidence>
<evidence type="ECO:0000256" key="1">
    <source>
        <dbReference type="ARBA" id="ARBA00022643"/>
    </source>
</evidence>
<dbReference type="Pfam" id="PF03358">
    <property type="entry name" value="FMN_red"/>
    <property type="match status" value="1"/>
</dbReference>
<evidence type="ECO:0000259" key="2">
    <source>
        <dbReference type="Pfam" id="PF03358"/>
    </source>
</evidence>
<accession>A0A7W3YTV2</accession>
<keyword evidence="1" id="KW-0288">FMN</keyword>
<dbReference type="Gene3D" id="3.40.50.360">
    <property type="match status" value="1"/>
</dbReference>
<dbReference type="GO" id="GO:0016491">
    <property type="term" value="F:oxidoreductase activity"/>
    <property type="evidence" value="ECO:0007669"/>
    <property type="project" value="InterPro"/>
</dbReference>
<proteinExistence type="predicted"/>
<keyword evidence="1" id="KW-0285">Flavoprotein</keyword>
<comment type="caution">
    <text evidence="3">The sequence shown here is derived from an EMBL/GenBank/DDBJ whole genome shotgun (WGS) entry which is preliminary data.</text>
</comment>
<dbReference type="Proteomes" id="UP000550609">
    <property type="component" value="Unassembled WGS sequence"/>
</dbReference>
<reference evidence="3 4" key="1">
    <citation type="submission" date="2020-08" db="EMBL/GenBank/DDBJ databases">
        <title>Stenotrophomonas sp. W1S232.</title>
        <authorList>
            <person name="Deng Y."/>
        </authorList>
    </citation>
    <scope>NUCLEOTIDE SEQUENCE [LARGE SCALE GENOMIC DNA]</scope>
    <source>
        <strain evidence="3 4">W1S232</strain>
    </source>
</reference>